<reference evidence="5" key="1">
    <citation type="submission" date="2022-12" db="EMBL/GenBank/DDBJ databases">
        <title>Jiella pelagia sp. nov., isolated from phosphonate enriched culture of Northwest Pacific surface seawater.</title>
        <authorList>
            <person name="Shin D.Y."/>
            <person name="Hwang C.Y."/>
        </authorList>
    </citation>
    <scope>NUCLEOTIDE SEQUENCE</scope>
    <source>
        <strain evidence="5">HL-NP1</strain>
    </source>
</reference>
<evidence type="ECO:0000313" key="6">
    <source>
        <dbReference type="Proteomes" id="UP001164020"/>
    </source>
</evidence>
<dbReference type="InterPro" id="IPR036388">
    <property type="entry name" value="WH-like_DNA-bd_sf"/>
</dbReference>
<dbReference type="Gene3D" id="1.20.120.530">
    <property type="entry name" value="GntR ligand-binding domain-like"/>
    <property type="match status" value="1"/>
</dbReference>
<dbReference type="PANTHER" id="PTHR43537">
    <property type="entry name" value="TRANSCRIPTIONAL REGULATOR, GNTR FAMILY"/>
    <property type="match status" value="1"/>
</dbReference>
<dbReference type="PROSITE" id="PS50949">
    <property type="entry name" value="HTH_GNTR"/>
    <property type="match status" value="1"/>
</dbReference>
<evidence type="ECO:0000256" key="1">
    <source>
        <dbReference type="ARBA" id="ARBA00023015"/>
    </source>
</evidence>
<dbReference type="SMART" id="SM00895">
    <property type="entry name" value="FCD"/>
    <property type="match status" value="1"/>
</dbReference>
<dbReference type="InterPro" id="IPR036390">
    <property type="entry name" value="WH_DNA-bd_sf"/>
</dbReference>
<accession>A0ABY7BV79</accession>
<evidence type="ECO:0000259" key="4">
    <source>
        <dbReference type="PROSITE" id="PS50949"/>
    </source>
</evidence>
<dbReference type="InterPro" id="IPR008920">
    <property type="entry name" value="TF_FadR/GntR_C"/>
</dbReference>
<protein>
    <submittedName>
        <fullName evidence="5">GntR family transcriptional regulator</fullName>
    </submittedName>
</protein>
<organism evidence="5 6">
    <name type="scientific">Jiella pelagia</name>
    <dbReference type="NCBI Taxonomy" id="2986949"/>
    <lineage>
        <taxon>Bacteria</taxon>
        <taxon>Pseudomonadati</taxon>
        <taxon>Pseudomonadota</taxon>
        <taxon>Alphaproteobacteria</taxon>
        <taxon>Hyphomicrobiales</taxon>
        <taxon>Aurantimonadaceae</taxon>
        <taxon>Jiella</taxon>
    </lineage>
</organism>
<dbReference type="EMBL" id="CP114029">
    <property type="protein sequence ID" value="WAP67711.1"/>
    <property type="molecule type" value="Genomic_DNA"/>
</dbReference>
<evidence type="ECO:0000313" key="5">
    <source>
        <dbReference type="EMBL" id="WAP67711.1"/>
    </source>
</evidence>
<dbReference type="Pfam" id="PF07729">
    <property type="entry name" value="FCD"/>
    <property type="match status" value="1"/>
</dbReference>
<dbReference type="CDD" id="cd07377">
    <property type="entry name" value="WHTH_GntR"/>
    <property type="match status" value="1"/>
</dbReference>
<dbReference type="SMART" id="SM00345">
    <property type="entry name" value="HTH_GNTR"/>
    <property type="match status" value="1"/>
</dbReference>
<dbReference type="SUPFAM" id="SSF48008">
    <property type="entry name" value="GntR ligand-binding domain-like"/>
    <property type="match status" value="1"/>
</dbReference>
<sequence>MPRDHNSPVHATDANGPGADIVSVTAMAARVADILRERIVRGQLAPGDRIVERRLSAELEVSRTPVREALKLLEADGLIEINRNRGAQVTGYSSEEARNLFDVIAVLEGLAAQRLAETIAPALLARFEGLHAEMKSHFRHRDIDPYFDTNSAIHDLVIASCGNPRLADNHRRLMLKARRGRFLAIMSDERWKQSVEEHEGLMEALRGRDGIAAFETWRTHLAHTGDTVSRVLEERYGSDIPCG</sequence>
<dbReference type="PANTHER" id="PTHR43537:SF50">
    <property type="entry name" value="TRANSCRIPTIONAL REGULATORY PROTEIN"/>
    <property type="match status" value="1"/>
</dbReference>
<dbReference type="Gene3D" id="1.10.10.10">
    <property type="entry name" value="Winged helix-like DNA-binding domain superfamily/Winged helix DNA-binding domain"/>
    <property type="match status" value="1"/>
</dbReference>
<dbReference type="SUPFAM" id="SSF46785">
    <property type="entry name" value="Winged helix' DNA-binding domain"/>
    <property type="match status" value="1"/>
</dbReference>
<keyword evidence="1" id="KW-0805">Transcription regulation</keyword>
<feature type="domain" description="HTH gntR-type" evidence="4">
    <location>
        <begin position="25"/>
        <end position="92"/>
    </location>
</feature>
<evidence type="ECO:0000256" key="2">
    <source>
        <dbReference type="ARBA" id="ARBA00023125"/>
    </source>
</evidence>
<gene>
    <name evidence="5" type="ORF">OH818_19860</name>
</gene>
<dbReference type="InterPro" id="IPR011711">
    <property type="entry name" value="GntR_C"/>
</dbReference>
<dbReference type="RefSeq" id="WP_268880174.1">
    <property type="nucleotide sequence ID" value="NZ_CP114029.1"/>
</dbReference>
<keyword evidence="3" id="KW-0804">Transcription</keyword>
<keyword evidence="6" id="KW-1185">Reference proteome</keyword>
<evidence type="ECO:0000256" key="3">
    <source>
        <dbReference type="ARBA" id="ARBA00023163"/>
    </source>
</evidence>
<name>A0ABY7BV79_9HYPH</name>
<proteinExistence type="predicted"/>
<dbReference type="PRINTS" id="PR00035">
    <property type="entry name" value="HTHGNTR"/>
</dbReference>
<keyword evidence="2" id="KW-0238">DNA-binding</keyword>
<dbReference type="Proteomes" id="UP001164020">
    <property type="component" value="Chromosome"/>
</dbReference>
<dbReference type="InterPro" id="IPR000524">
    <property type="entry name" value="Tscrpt_reg_HTH_GntR"/>
</dbReference>
<dbReference type="Pfam" id="PF00392">
    <property type="entry name" value="GntR"/>
    <property type="match status" value="1"/>
</dbReference>